<dbReference type="Pfam" id="PF13700">
    <property type="entry name" value="DUF4158"/>
    <property type="match status" value="1"/>
</dbReference>
<reference evidence="2 3" key="1">
    <citation type="submission" date="2019-01" db="EMBL/GenBank/DDBJ databases">
        <title>Ktedonosporobacter rubrisoli SCAWS-G2.</title>
        <authorList>
            <person name="Huang Y."/>
            <person name="Yan B."/>
        </authorList>
    </citation>
    <scope>NUCLEOTIDE SEQUENCE [LARGE SCALE GENOMIC DNA]</scope>
    <source>
        <strain evidence="2 3">SCAWS-G2</strain>
    </source>
</reference>
<name>A0A4P6JMN5_KTERU</name>
<organism evidence="2 3">
    <name type="scientific">Ktedonosporobacter rubrisoli</name>
    <dbReference type="NCBI Taxonomy" id="2509675"/>
    <lineage>
        <taxon>Bacteria</taxon>
        <taxon>Bacillati</taxon>
        <taxon>Chloroflexota</taxon>
        <taxon>Ktedonobacteria</taxon>
        <taxon>Ktedonobacterales</taxon>
        <taxon>Ktedonosporobacteraceae</taxon>
        <taxon>Ktedonosporobacter</taxon>
    </lineage>
</organism>
<feature type="domain" description="DUF4158" evidence="1">
    <location>
        <begin position="5"/>
        <end position="56"/>
    </location>
</feature>
<evidence type="ECO:0000313" key="3">
    <source>
        <dbReference type="Proteomes" id="UP000290365"/>
    </source>
</evidence>
<dbReference type="Proteomes" id="UP000290365">
    <property type="component" value="Chromosome"/>
</dbReference>
<evidence type="ECO:0000259" key="1">
    <source>
        <dbReference type="Pfam" id="PF13700"/>
    </source>
</evidence>
<dbReference type="OrthoDB" id="922297at2"/>
<proteinExistence type="predicted"/>
<dbReference type="EMBL" id="CP035758">
    <property type="protein sequence ID" value="QBD76547.1"/>
    <property type="molecule type" value="Genomic_DNA"/>
</dbReference>
<protein>
    <submittedName>
        <fullName evidence="2">DUF4158 domain-containing protein</fullName>
    </submittedName>
</protein>
<sequence length="180" mass="20081">MPVAFLTIEQRSRYGCSIGEPSPEQLALYFHLDDRDRTLLAPRRHAHTRLGFALQMRASSTGEGKGSCAFENMVFLIRQTPLLFLFTGFWYRINARAFCPLQWLPRNLTGGAGGNLALMISGFHAPSLSPQIFLLKQCSGLLGQAPHGRPRGSWSARIAGPFALLERIAHGWTREPFADR</sequence>
<accession>A0A4P6JMN5</accession>
<dbReference type="KEGG" id="kbs:EPA93_11260"/>
<gene>
    <name evidence="2" type="ORF">EPA93_11260</name>
</gene>
<keyword evidence="3" id="KW-1185">Reference proteome</keyword>
<dbReference type="AlphaFoldDB" id="A0A4P6JMN5"/>
<dbReference type="InterPro" id="IPR025296">
    <property type="entry name" value="DUF4158"/>
</dbReference>
<evidence type="ECO:0000313" key="2">
    <source>
        <dbReference type="EMBL" id="QBD76547.1"/>
    </source>
</evidence>